<evidence type="ECO:0000313" key="2">
    <source>
        <dbReference type="Proteomes" id="UP000320762"/>
    </source>
</evidence>
<organism evidence="1 2">
    <name type="scientific">Schizophyllum amplum</name>
    <dbReference type="NCBI Taxonomy" id="97359"/>
    <lineage>
        <taxon>Eukaryota</taxon>
        <taxon>Fungi</taxon>
        <taxon>Dikarya</taxon>
        <taxon>Basidiomycota</taxon>
        <taxon>Agaricomycotina</taxon>
        <taxon>Agaricomycetes</taxon>
        <taxon>Agaricomycetidae</taxon>
        <taxon>Agaricales</taxon>
        <taxon>Schizophyllaceae</taxon>
        <taxon>Schizophyllum</taxon>
    </lineage>
</organism>
<comment type="caution">
    <text evidence="1">The sequence shown here is derived from an EMBL/GenBank/DDBJ whole genome shotgun (WGS) entry which is preliminary data.</text>
</comment>
<dbReference type="EMBL" id="VDMD01000004">
    <property type="protein sequence ID" value="TRM66412.1"/>
    <property type="molecule type" value="Genomic_DNA"/>
</dbReference>
<dbReference type="AlphaFoldDB" id="A0A550CNM3"/>
<proteinExistence type="predicted"/>
<evidence type="ECO:0000313" key="1">
    <source>
        <dbReference type="EMBL" id="TRM66412.1"/>
    </source>
</evidence>
<reference evidence="1 2" key="1">
    <citation type="journal article" date="2019" name="New Phytol.">
        <title>Comparative genomics reveals unique wood-decay strategies and fruiting body development in the Schizophyllaceae.</title>
        <authorList>
            <person name="Almasi E."/>
            <person name="Sahu N."/>
            <person name="Krizsan K."/>
            <person name="Balint B."/>
            <person name="Kovacs G.M."/>
            <person name="Kiss B."/>
            <person name="Cseklye J."/>
            <person name="Drula E."/>
            <person name="Henrissat B."/>
            <person name="Nagy I."/>
            <person name="Chovatia M."/>
            <person name="Adam C."/>
            <person name="LaButti K."/>
            <person name="Lipzen A."/>
            <person name="Riley R."/>
            <person name="Grigoriev I.V."/>
            <person name="Nagy L.G."/>
        </authorList>
    </citation>
    <scope>NUCLEOTIDE SEQUENCE [LARGE SCALE GENOMIC DNA]</scope>
    <source>
        <strain evidence="1 2">NL-1724</strain>
    </source>
</reference>
<protein>
    <submittedName>
        <fullName evidence="1">Uncharacterized protein</fullName>
    </submittedName>
</protein>
<accession>A0A550CNM3</accession>
<dbReference type="Proteomes" id="UP000320762">
    <property type="component" value="Unassembled WGS sequence"/>
</dbReference>
<sequence>MTSVESSARGALQLQIFIACAYCPSCAGTVPTTHYPDTNRTVDGCSKEDERQDEVRVGEARSEFLTAFWYDSWNVQRRLESDSGYHRWRFCV</sequence>
<name>A0A550CNM3_9AGAR</name>
<gene>
    <name evidence="1" type="ORF">BD626DRAFT_487699</name>
</gene>
<keyword evidence="2" id="KW-1185">Reference proteome</keyword>